<sequence>MFSDEKIFTRNGYFNPKNDAILADSRYEANEAGGYRESEKFPVYLMVGLTHVVRTGPKPSVNRGYILQKT</sequence>
<organism evidence="1 2">
    <name type="scientific">Rotaria magnacalcarata</name>
    <dbReference type="NCBI Taxonomy" id="392030"/>
    <lineage>
        <taxon>Eukaryota</taxon>
        <taxon>Metazoa</taxon>
        <taxon>Spiralia</taxon>
        <taxon>Gnathifera</taxon>
        <taxon>Rotifera</taxon>
        <taxon>Eurotatoria</taxon>
        <taxon>Bdelloidea</taxon>
        <taxon>Philodinida</taxon>
        <taxon>Philodinidae</taxon>
        <taxon>Rotaria</taxon>
    </lineage>
</organism>
<dbReference type="Proteomes" id="UP000681720">
    <property type="component" value="Unassembled WGS sequence"/>
</dbReference>
<dbReference type="EMBL" id="CAJOBJ010325848">
    <property type="protein sequence ID" value="CAF5174975.1"/>
    <property type="molecule type" value="Genomic_DNA"/>
</dbReference>
<evidence type="ECO:0000313" key="2">
    <source>
        <dbReference type="Proteomes" id="UP000681720"/>
    </source>
</evidence>
<proteinExistence type="predicted"/>
<accession>A0A8S3H287</accession>
<evidence type="ECO:0000313" key="1">
    <source>
        <dbReference type="EMBL" id="CAF5174975.1"/>
    </source>
</evidence>
<comment type="caution">
    <text evidence="1">The sequence shown here is derived from an EMBL/GenBank/DDBJ whole genome shotgun (WGS) entry which is preliminary data.</text>
</comment>
<feature type="non-terminal residue" evidence="1">
    <location>
        <position position="70"/>
    </location>
</feature>
<dbReference type="AlphaFoldDB" id="A0A8S3H287"/>
<name>A0A8S3H287_9BILA</name>
<reference evidence="1" key="1">
    <citation type="submission" date="2021-02" db="EMBL/GenBank/DDBJ databases">
        <authorList>
            <person name="Nowell W R."/>
        </authorList>
    </citation>
    <scope>NUCLEOTIDE SEQUENCE</scope>
</reference>
<gene>
    <name evidence="1" type="ORF">GIL414_LOCUS67378</name>
</gene>
<protein>
    <submittedName>
        <fullName evidence="1">Uncharacterized protein</fullName>
    </submittedName>
</protein>